<keyword evidence="5" id="KW-0963">Cytoplasm</keyword>
<evidence type="ECO:0000259" key="17">
    <source>
        <dbReference type="Pfam" id="PF00562"/>
    </source>
</evidence>
<dbReference type="STRING" id="1229908.NKOR_01590"/>
<evidence type="ECO:0000256" key="13">
    <source>
        <dbReference type="ARBA" id="ARBA00025838"/>
    </source>
</evidence>
<evidence type="ECO:0000256" key="2">
    <source>
        <dbReference type="ARBA" id="ARBA00004496"/>
    </source>
</evidence>
<evidence type="ECO:0000259" key="22">
    <source>
        <dbReference type="Pfam" id="PF04566"/>
    </source>
</evidence>
<dbReference type="GO" id="GO:0003677">
    <property type="term" value="F:DNA binding"/>
    <property type="evidence" value="ECO:0007669"/>
    <property type="project" value="UniProtKB-KW"/>
</dbReference>
<keyword evidence="11 16" id="KW-0804">Transcription</keyword>
<reference evidence="24 25" key="1">
    <citation type="journal article" date="2012" name="J. Bacteriol.">
        <title>Draft Genome Sequence of an Ammonia-Oxidizing Archaeon, "Candidatus Nitrosopumilus koreensis" AR1, from Marine Sediment.</title>
        <authorList>
            <person name="Park S.J."/>
            <person name="Kim J.G."/>
            <person name="Jung M.Y."/>
            <person name="Kim S.J."/>
            <person name="Cha I.T."/>
            <person name="Kwon K."/>
            <person name="Lee J.H."/>
            <person name="Rhee S.K."/>
        </authorList>
    </citation>
    <scope>NUCLEOTIDE SEQUENCE [LARGE SCALE GENOMIC DNA]</scope>
    <source>
        <strain evidence="24 25">AR1</strain>
    </source>
</reference>
<dbReference type="NCBIfam" id="NF007175">
    <property type="entry name" value="PRK09606.1"/>
    <property type="match status" value="1"/>
</dbReference>
<dbReference type="PROSITE" id="PS01166">
    <property type="entry name" value="RNA_POL_BETA"/>
    <property type="match status" value="1"/>
</dbReference>
<dbReference type="InterPro" id="IPR007642">
    <property type="entry name" value="RNA_pol_Rpb2_2"/>
</dbReference>
<dbReference type="Pfam" id="PF04563">
    <property type="entry name" value="RNA_pol_Rpb2_1"/>
    <property type="match status" value="1"/>
</dbReference>
<evidence type="ECO:0000256" key="15">
    <source>
        <dbReference type="RuleBase" id="RU000434"/>
    </source>
</evidence>
<dbReference type="Pfam" id="PF04567">
    <property type="entry name" value="RNA_pol_Rpb2_5"/>
    <property type="match status" value="1"/>
</dbReference>
<feature type="domain" description="RNA polymerase Rpb2" evidence="22">
    <location>
        <begin position="511"/>
        <end position="577"/>
    </location>
</feature>
<dbReference type="InterPro" id="IPR019969">
    <property type="entry name" value="RNAP_Rpo2"/>
</dbReference>
<comment type="subcellular location">
    <subcellularLocation>
        <location evidence="2">Cytoplasm</location>
    </subcellularLocation>
</comment>
<proteinExistence type="inferred from homology"/>
<dbReference type="AlphaFoldDB" id="K0B419"/>
<dbReference type="InterPro" id="IPR037033">
    <property type="entry name" value="DNA-dir_RNAP_su2_hyb_sf"/>
</dbReference>
<evidence type="ECO:0000256" key="7">
    <source>
        <dbReference type="ARBA" id="ARBA00022695"/>
    </source>
</evidence>
<evidence type="ECO:0000256" key="11">
    <source>
        <dbReference type="ARBA" id="ARBA00023163"/>
    </source>
</evidence>
<dbReference type="GO" id="GO:0003899">
    <property type="term" value="F:DNA-directed RNA polymerase activity"/>
    <property type="evidence" value="ECO:0007669"/>
    <property type="project" value="UniProtKB-EC"/>
</dbReference>
<evidence type="ECO:0000256" key="1">
    <source>
        <dbReference type="ARBA" id="ARBA00001947"/>
    </source>
</evidence>
<keyword evidence="25" id="KW-1185">Reference proteome</keyword>
<dbReference type="PATRIC" id="fig|1229908.8.peg.333"/>
<dbReference type="GeneID" id="13725769"/>
<feature type="domain" description="RNA polymerase beta subunit protrusion" evidence="20">
    <location>
        <begin position="21"/>
        <end position="391"/>
    </location>
</feature>
<comment type="function">
    <text evidence="16">DNA-dependent RNA polymerase catalyzes the transcription of DNA into RNA using the four ribonucleoside triphosphates as substrates.</text>
</comment>
<dbReference type="Pfam" id="PF00562">
    <property type="entry name" value="RNA_pol_Rpb2_6"/>
    <property type="match status" value="1"/>
</dbReference>
<protein>
    <recommendedName>
        <fullName evidence="16">DNA-directed RNA polymerase subunit beta</fullName>
        <ecNumber evidence="16">2.7.7.6</ecNumber>
    </recommendedName>
</protein>
<comment type="cofactor">
    <cofactor evidence="1">
        <name>Zn(2+)</name>
        <dbReference type="ChEBI" id="CHEBI:29105"/>
    </cofactor>
</comment>
<dbReference type="Pfam" id="PF04561">
    <property type="entry name" value="RNA_pol_Rpb2_2"/>
    <property type="match status" value="1"/>
</dbReference>
<dbReference type="InterPro" id="IPR014724">
    <property type="entry name" value="RNA_pol_RPB2_OB-fold"/>
</dbReference>
<dbReference type="InterPro" id="IPR007641">
    <property type="entry name" value="RNA_pol_Rpb2_7"/>
</dbReference>
<dbReference type="Pfam" id="PF04566">
    <property type="entry name" value="RNA_pol_Rpb2_4"/>
    <property type="match status" value="1"/>
</dbReference>
<dbReference type="PANTHER" id="PTHR20856">
    <property type="entry name" value="DNA-DIRECTED RNA POLYMERASE I SUBUNIT 2"/>
    <property type="match status" value="1"/>
</dbReference>
<evidence type="ECO:0000259" key="21">
    <source>
        <dbReference type="Pfam" id="PF04565"/>
    </source>
</evidence>
<dbReference type="GO" id="GO:0005737">
    <property type="term" value="C:cytoplasm"/>
    <property type="evidence" value="ECO:0007669"/>
    <property type="project" value="UniProtKB-SubCell"/>
</dbReference>
<dbReference type="FunFam" id="3.90.1800.10:FF:000002">
    <property type="entry name" value="DNA-directed RNA polymerase subunit beta"/>
    <property type="match status" value="1"/>
</dbReference>
<dbReference type="NCBIfam" id="NF006335">
    <property type="entry name" value="PRK08565.1"/>
    <property type="match status" value="1"/>
</dbReference>
<dbReference type="SUPFAM" id="SSF64484">
    <property type="entry name" value="beta and beta-prime subunits of DNA dependent RNA-polymerase"/>
    <property type="match status" value="1"/>
</dbReference>
<keyword evidence="9" id="KW-0862">Zinc</keyword>
<evidence type="ECO:0000256" key="14">
    <source>
        <dbReference type="ARBA" id="ARBA00048552"/>
    </source>
</evidence>
<dbReference type="Pfam" id="PF04560">
    <property type="entry name" value="RNA_pol_Rpb2_7"/>
    <property type="match status" value="1"/>
</dbReference>
<evidence type="ECO:0000256" key="10">
    <source>
        <dbReference type="ARBA" id="ARBA00023125"/>
    </source>
</evidence>
<dbReference type="Gene3D" id="3.90.1800.10">
    <property type="entry name" value="RNA polymerase alpha subunit dimerisation domain"/>
    <property type="match status" value="1"/>
</dbReference>
<comment type="function">
    <text evidence="12">DNA-dependent RNA polymerase (RNAP) catalyzes the transcription of DNA into RNA using the four ribonucleoside triphosphates as substrates. The Rpo2 subunit (Rpo2N and Rpo2C in this organism) is implicated in DNA promoter recognition and in nucleotide binding.</text>
</comment>
<evidence type="ECO:0000259" key="20">
    <source>
        <dbReference type="Pfam" id="PF04563"/>
    </source>
</evidence>
<dbReference type="Gene3D" id="3.90.1110.10">
    <property type="entry name" value="RNA polymerase Rpb2, domain 2"/>
    <property type="match status" value="1"/>
</dbReference>
<accession>K0B419</accession>
<evidence type="ECO:0000256" key="6">
    <source>
        <dbReference type="ARBA" id="ARBA00022679"/>
    </source>
</evidence>
<organism evidence="24 25">
    <name type="scientific">Candidatus Nitrosopumilus koreensis AR1</name>
    <dbReference type="NCBI Taxonomy" id="1229908"/>
    <lineage>
        <taxon>Archaea</taxon>
        <taxon>Nitrososphaerota</taxon>
        <taxon>Nitrososphaeria</taxon>
        <taxon>Nitrosopumilales</taxon>
        <taxon>Nitrosopumilaceae</taxon>
        <taxon>Nitrosopumilus</taxon>
    </lineage>
</organism>
<evidence type="ECO:0000259" key="19">
    <source>
        <dbReference type="Pfam" id="PF04561"/>
    </source>
</evidence>
<dbReference type="GO" id="GO:0008270">
    <property type="term" value="F:zinc ion binding"/>
    <property type="evidence" value="ECO:0007669"/>
    <property type="project" value="InterPro"/>
</dbReference>
<dbReference type="EMBL" id="CP003842">
    <property type="protein sequence ID" value="AFS80224.1"/>
    <property type="molecule type" value="Genomic_DNA"/>
</dbReference>
<gene>
    <name evidence="24" type="ORF">NKOR_01590</name>
</gene>
<comment type="similarity">
    <text evidence="3 15">Belongs to the RNA polymerase beta chain family.</text>
</comment>
<keyword evidence="4 16" id="KW-0240">DNA-directed RNA polymerase</keyword>
<dbReference type="GO" id="GO:0006351">
    <property type="term" value="P:DNA-templated transcription"/>
    <property type="evidence" value="ECO:0007669"/>
    <property type="project" value="InterPro"/>
</dbReference>
<evidence type="ECO:0000256" key="12">
    <source>
        <dbReference type="ARBA" id="ARBA00025096"/>
    </source>
</evidence>
<evidence type="ECO:0000256" key="5">
    <source>
        <dbReference type="ARBA" id="ARBA00022490"/>
    </source>
</evidence>
<dbReference type="Proteomes" id="UP000006101">
    <property type="component" value="Chromosome"/>
</dbReference>
<evidence type="ECO:0000256" key="9">
    <source>
        <dbReference type="ARBA" id="ARBA00022833"/>
    </source>
</evidence>
<keyword evidence="8" id="KW-0479">Metal-binding</keyword>
<feature type="domain" description="DNA-directed RNA polymerase subunit 2 hybrid-binding" evidence="17">
    <location>
        <begin position="645"/>
        <end position="1018"/>
    </location>
</feature>
<evidence type="ECO:0000259" key="23">
    <source>
        <dbReference type="Pfam" id="PF04567"/>
    </source>
</evidence>
<dbReference type="GO" id="GO:0032549">
    <property type="term" value="F:ribonucleoside binding"/>
    <property type="evidence" value="ECO:0007669"/>
    <property type="project" value="InterPro"/>
</dbReference>
<dbReference type="InterPro" id="IPR007646">
    <property type="entry name" value="RNA_pol_Rpb2_4"/>
</dbReference>
<feature type="domain" description="RNA polymerase Rpb2" evidence="18">
    <location>
        <begin position="1020"/>
        <end position="1110"/>
    </location>
</feature>
<evidence type="ECO:0000256" key="16">
    <source>
        <dbReference type="RuleBase" id="RU363031"/>
    </source>
</evidence>
<keyword evidence="7 16" id="KW-0548">Nucleotidyltransferase</keyword>
<keyword evidence="6 16" id="KW-0808">Transferase</keyword>
<dbReference type="InterPro" id="IPR007645">
    <property type="entry name" value="RNA_pol_Rpb2_3"/>
</dbReference>
<dbReference type="InterPro" id="IPR015712">
    <property type="entry name" value="DNA-dir_RNA_pol_su2"/>
</dbReference>
<dbReference type="CDD" id="cd00653">
    <property type="entry name" value="RNA_pol_B_RPB2"/>
    <property type="match status" value="1"/>
</dbReference>
<dbReference type="InterPro" id="IPR007644">
    <property type="entry name" value="RNA_pol_bsu_protrusion"/>
</dbReference>
<dbReference type="GO" id="GO:0000428">
    <property type="term" value="C:DNA-directed RNA polymerase complex"/>
    <property type="evidence" value="ECO:0007669"/>
    <property type="project" value="UniProtKB-KW"/>
</dbReference>
<evidence type="ECO:0000256" key="8">
    <source>
        <dbReference type="ARBA" id="ARBA00022723"/>
    </source>
</evidence>
<keyword evidence="10" id="KW-0238">DNA-binding</keyword>
<dbReference type="EC" id="2.7.7.6" evidence="16"/>
<dbReference type="Gene3D" id="2.40.50.150">
    <property type="match status" value="1"/>
</dbReference>
<dbReference type="FunFam" id="2.40.270.10:FF:000011">
    <property type="entry name" value="DNA-directed RNA polymerase subunit beta"/>
    <property type="match status" value="1"/>
</dbReference>
<dbReference type="InterPro" id="IPR007647">
    <property type="entry name" value="RNA_pol_Rpb2_5"/>
</dbReference>
<dbReference type="Pfam" id="PF04565">
    <property type="entry name" value="RNA_pol_Rpb2_3"/>
    <property type="match status" value="1"/>
</dbReference>
<dbReference type="KEGG" id="nkr:NKOR_01590"/>
<evidence type="ECO:0000259" key="18">
    <source>
        <dbReference type="Pfam" id="PF04560"/>
    </source>
</evidence>
<dbReference type="RefSeq" id="WP_014962613.1">
    <property type="nucleotide sequence ID" value="NC_018655.1"/>
</dbReference>
<feature type="domain" description="RNA polymerase Rpb2" evidence="21">
    <location>
        <begin position="412"/>
        <end position="473"/>
    </location>
</feature>
<comment type="catalytic activity">
    <reaction evidence="14 16">
        <text>RNA(n) + a ribonucleoside 5'-triphosphate = RNA(n+1) + diphosphate</text>
        <dbReference type="Rhea" id="RHEA:21248"/>
        <dbReference type="Rhea" id="RHEA-COMP:14527"/>
        <dbReference type="Rhea" id="RHEA-COMP:17342"/>
        <dbReference type="ChEBI" id="CHEBI:33019"/>
        <dbReference type="ChEBI" id="CHEBI:61557"/>
        <dbReference type="ChEBI" id="CHEBI:140395"/>
        <dbReference type="EC" id="2.7.7.6"/>
    </reaction>
</comment>
<dbReference type="InterPro" id="IPR007121">
    <property type="entry name" value="RNA_pol_bsu_CS"/>
</dbReference>
<feature type="domain" description="RNA polymerase Rpb2" evidence="19">
    <location>
        <begin position="170"/>
        <end position="343"/>
    </location>
</feature>
<evidence type="ECO:0000313" key="25">
    <source>
        <dbReference type="Proteomes" id="UP000006101"/>
    </source>
</evidence>
<dbReference type="InterPro" id="IPR007120">
    <property type="entry name" value="DNA-dir_RNAP_su2_dom"/>
</dbReference>
<dbReference type="Gene3D" id="3.90.1100.10">
    <property type="match status" value="2"/>
</dbReference>
<evidence type="ECO:0000313" key="24">
    <source>
        <dbReference type="EMBL" id="AFS80224.1"/>
    </source>
</evidence>
<dbReference type="Gene3D" id="2.40.270.10">
    <property type="entry name" value="DNA-directed RNA polymerase, subunit 2, domain 6"/>
    <property type="match status" value="1"/>
</dbReference>
<feature type="domain" description="RNA polymerase Rpb2" evidence="23">
    <location>
        <begin position="598"/>
        <end position="630"/>
    </location>
</feature>
<evidence type="ECO:0000256" key="3">
    <source>
        <dbReference type="ARBA" id="ARBA00006835"/>
    </source>
</evidence>
<dbReference type="HOGENOM" id="CLU_000524_5_0_2"/>
<dbReference type="InterPro" id="IPR037034">
    <property type="entry name" value="RNA_pol_Rpb2_2_sf"/>
</dbReference>
<evidence type="ECO:0000256" key="4">
    <source>
        <dbReference type="ARBA" id="ARBA00022478"/>
    </source>
</evidence>
<comment type="subunit">
    <text evidence="13">Part of the RNA polymerase complex.</text>
</comment>
<dbReference type="NCBIfam" id="TIGR03670">
    <property type="entry name" value="rpoB_arch"/>
    <property type="match status" value="1"/>
</dbReference>
<sequence length="1115" mass="124432">MADPSTKRWPVIQDILKREGVARQHLNSFDEFLERGLQSIINEVGQIDIENAEYPYKIQLGKVKLQQPRMMELDGSITHITPAEARLRNVSYSAPVMMEASVVEDGKILESRFVHIGDVPVMAKSNACILHNFSTQKLVEHGEDPNDPGGYFIINGSERVIVGLEDLSYNKIIVDRETVGGNIVHKAKVYSSIVGYRAKLELVMKSDGLIVARIPGSPVDIPVVTLMRALGLESDREIAAAVSLVDELQDELEGSFEKAGDVPTAKDAIVYISKRIAPGMLEEFQIKRAETLLDWGLLPHLGKHPENRKEKAQFLGEAACKLLELKLGWIKPDDKDHYGNKVIKFAGQMLADLFRTAFRNLVRDMKYQLERSGQKRGINAVAAAIRPGIITDKLNNAIATGNWGRGRVGVTQLLDRTNYLSTISHLRRIQSPLSRTQPNFEARDLHATHFGRICPSETPEGSNCGLVKNLALSGIISVNVPSEEIVEKLYDLGTVHFFDAKEDLKKDGTRIFVDGKLIGYYKDGEQLAESLRDLRRNSKIHPHVGVSFHKSEIEGSTRRLYVNCNAGRVLRPLIIIKDNKPLLTADLLDKISKKLISWTDLLRMGVLEMIDANEEENCYVTLDEKDTKKHTHLEVFPPAILGAGASIIPYPEHNQSPRNTYESAMAKQSLGFSTPMMNTSTYVRQHFMLYPQVPIVNTKAMKLLGLEDRPAGQNCVVAVLPFDGYNIEDAIVLSKASVDRGLGRTFFYRIYDAEAKQYPGGMRDAFEIPNAEDNIRGYKGERAYRLLEEDGVVAAEAPVKGGDILIGKTSPPRFMEEYREFESSGPYRRDTSIGVRPSETGVVDTVVMTQSNEGGKMYKIRARDMRIPEIGDKFASRHGQKGILGILAKAEDLPYTASGMSPDVLINPHAFPSRMTVGMMMESICGKSAALRGKRFDGSAFVGEKMDEVREVMDAHGFEYSGKEIMYDGRTGKSFPVEVFIGVVYYQKLHHMVADKIHARARGQVQMLTKQPTEGRARGGGLRFGEMERDCLIAYGASMILKDRLLDESDKSDIFVCERCGLVAYHDVKQRKYVCRVCGDKAKVSSVSVAYAFKLLLQEMQSLNVAPRLLIKEKL</sequence>
<name>K0B419_9ARCH</name>